<protein>
    <recommendedName>
        <fullName evidence="4">H(+)-transporting two-sector ATPase</fullName>
        <ecNumber evidence="4">7.1.2.2</ecNumber>
    </recommendedName>
</protein>
<evidence type="ECO:0000256" key="2">
    <source>
        <dbReference type="ARBA" id="ARBA00004170"/>
    </source>
</evidence>
<proteinExistence type="inferred from homology"/>
<keyword evidence="5" id="KW-0813">Transport</keyword>
<evidence type="ECO:0000256" key="10">
    <source>
        <dbReference type="ARBA" id="ARBA00022967"/>
    </source>
</evidence>
<evidence type="ECO:0000256" key="11">
    <source>
        <dbReference type="ARBA" id="ARBA00023065"/>
    </source>
</evidence>
<keyword evidence="13" id="KW-0139">CF(1)</keyword>
<accession>A0A2Z6NU58</accession>
<dbReference type="AlphaFoldDB" id="A0A2Z6NU58"/>
<comment type="subcellular location">
    <subcellularLocation>
        <location evidence="2">Membrane</location>
        <topology evidence="2">Peripheral membrane protein</topology>
    </subcellularLocation>
</comment>
<comment type="catalytic activity">
    <reaction evidence="15">
        <text>ATP + H2O + 4 H(+)(in) = ADP + phosphate + 5 H(+)(out)</text>
        <dbReference type="Rhea" id="RHEA:57720"/>
        <dbReference type="ChEBI" id="CHEBI:15377"/>
        <dbReference type="ChEBI" id="CHEBI:15378"/>
        <dbReference type="ChEBI" id="CHEBI:30616"/>
        <dbReference type="ChEBI" id="CHEBI:43474"/>
        <dbReference type="ChEBI" id="CHEBI:456216"/>
        <dbReference type="EC" id="7.1.2.2"/>
    </reaction>
</comment>
<evidence type="ECO:0000256" key="6">
    <source>
        <dbReference type="ARBA" id="ARBA00022640"/>
    </source>
</evidence>
<evidence type="ECO:0000256" key="8">
    <source>
        <dbReference type="ARBA" id="ARBA00022781"/>
    </source>
</evidence>
<evidence type="ECO:0000256" key="4">
    <source>
        <dbReference type="ARBA" id="ARBA00012473"/>
    </source>
</evidence>
<dbReference type="PANTHER" id="PTHR15184:SF71">
    <property type="entry name" value="ATP SYNTHASE SUBUNIT BETA, MITOCHONDRIAL"/>
    <property type="match status" value="1"/>
</dbReference>
<comment type="similarity">
    <text evidence="3">Belongs to the ATPase alpha/beta chains family.</text>
</comment>
<dbReference type="SUPFAM" id="SSF50615">
    <property type="entry name" value="N-terminal domain of alpha and beta subunits of F1 ATP synthase"/>
    <property type="match status" value="1"/>
</dbReference>
<dbReference type="GO" id="GO:0046933">
    <property type="term" value="F:proton-transporting ATP synthase activity, rotational mechanism"/>
    <property type="evidence" value="ECO:0007669"/>
    <property type="project" value="TreeGrafter"/>
</dbReference>
<comment type="function">
    <text evidence="1">Mitochondrial membrane ATP synthase (F(1)F(0) ATP synthase or Complex V) produces ATP from ADP in the presence of a proton gradient across the membrane which is generated by electron transport complexes of the respiratory chain. F-type ATPases consist of two structural domains, F(1) - containing the extramembraneous catalytic core, and F(0) - containing the membrane proton channel, linked together by a central stalk and a peripheral stalk. During catalysis, ATP synthesis in the catalytic domain of F(1) is coupled via a rotary mechanism of the central stalk subunits to proton translocation. Subunits alpha and beta form the catalytic core in F(1). Rotation of the central stalk against the surrounding alpha(3)beta(3) subunits leads to hydrolysis of ATP in three separate catalytic sites on the beta subunits.</text>
</comment>
<dbReference type="GO" id="GO:0042776">
    <property type="term" value="P:proton motive force-driven mitochondrial ATP synthesis"/>
    <property type="evidence" value="ECO:0007669"/>
    <property type="project" value="TreeGrafter"/>
</dbReference>
<keyword evidence="10" id="KW-1278">Translocase</keyword>
<feature type="domain" description="ATPase F1/V1/A1 complex alpha/beta subunit N-terminal" evidence="16">
    <location>
        <begin position="23"/>
        <end position="95"/>
    </location>
</feature>
<keyword evidence="8" id="KW-0375">Hydrogen ion transport</keyword>
<reference evidence="18" key="1">
    <citation type="journal article" date="2017" name="Front. Plant Sci.">
        <title>Climate Clever Clovers: New Paradigm to Reduce the Environmental Footprint of Ruminants by Breeding Low Methanogenic Forages Utilizing Haplotype Variation.</title>
        <authorList>
            <person name="Kaur P."/>
            <person name="Appels R."/>
            <person name="Bayer P.E."/>
            <person name="Keeble-Gagnere G."/>
            <person name="Wang J."/>
            <person name="Hirakawa H."/>
            <person name="Shirasawa K."/>
            <person name="Vercoe P."/>
            <person name="Stefanova K."/>
            <person name="Durmic Z."/>
            <person name="Nichols P."/>
            <person name="Revell C."/>
            <person name="Isobe S.N."/>
            <person name="Edwards D."/>
            <person name="Erskine W."/>
        </authorList>
    </citation>
    <scope>NUCLEOTIDE SEQUENCE [LARGE SCALE GENOMIC DNA]</scope>
    <source>
        <strain evidence="18">cv. Daliak</strain>
    </source>
</reference>
<evidence type="ECO:0000256" key="15">
    <source>
        <dbReference type="ARBA" id="ARBA00048383"/>
    </source>
</evidence>
<evidence type="ECO:0000256" key="12">
    <source>
        <dbReference type="ARBA" id="ARBA00023136"/>
    </source>
</evidence>
<dbReference type="InterPro" id="IPR027417">
    <property type="entry name" value="P-loop_NTPase"/>
</dbReference>
<keyword evidence="11" id="KW-0406">Ion transport</keyword>
<evidence type="ECO:0000256" key="3">
    <source>
        <dbReference type="ARBA" id="ARBA00008936"/>
    </source>
</evidence>
<name>A0A2Z6NU58_TRISU</name>
<dbReference type="InterPro" id="IPR050053">
    <property type="entry name" value="ATPase_alpha/beta_chains"/>
</dbReference>
<dbReference type="Gene3D" id="3.40.50.300">
    <property type="entry name" value="P-loop containing nucleotide triphosphate hydrolases"/>
    <property type="match status" value="1"/>
</dbReference>
<dbReference type="Gene3D" id="2.40.10.170">
    <property type="match status" value="1"/>
</dbReference>
<evidence type="ECO:0000256" key="14">
    <source>
        <dbReference type="ARBA" id="ARBA00023310"/>
    </source>
</evidence>
<evidence type="ECO:0000256" key="7">
    <source>
        <dbReference type="ARBA" id="ARBA00022741"/>
    </source>
</evidence>
<evidence type="ECO:0000256" key="5">
    <source>
        <dbReference type="ARBA" id="ARBA00022448"/>
    </source>
</evidence>
<dbReference type="InterPro" id="IPR004100">
    <property type="entry name" value="ATPase_F1/V1/A1_a/bsu_N"/>
</dbReference>
<evidence type="ECO:0000256" key="9">
    <source>
        <dbReference type="ARBA" id="ARBA00022840"/>
    </source>
</evidence>
<evidence type="ECO:0000256" key="1">
    <source>
        <dbReference type="ARBA" id="ARBA00003086"/>
    </source>
</evidence>
<keyword evidence="9" id="KW-0067">ATP-binding</keyword>
<dbReference type="Pfam" id="PF02874">
    <property type="entry name" value="ATP-synt_ab_N"/>
    <property type="match status" value="1"/>
</dbReference>
<dbReference type="FunFam" id="2.40.10.170:FF:000002">
    <property type="entry name" value="ATP synthase subunit beta, chloroplastic"/>
    <property type="match status" value="1"/>
</dbReference>
<gene>
    <name evidence="17" type="ORF">TSUD_247410</name>
</gene>
<dbReference type="GO" id="GO:0005739">
    <property type="term" value="C:mitochondrion"/>
    <property type="evidence" value="ECO:0007669"/>
    <property type="project" value="GOC"/>
</dbReference>
<dbReference type="GO" id="GO:0045259">
    <property type="term" value="C:proton-transporting ATP synthase complex"/>
    <property type="evidence" value="ECO:0007669"/>
    <property type="project" value="UniProtKB-KW"/>
</dbReference>
<keyword evidence="14" id="KW-0066">ATP synthesis</keyword>
<sequence>MKVIPTTSDTEISALENKNLGRITQIIGPVLDVDFPPGKMPYIYNALRVQGRDSVGQQINVTCEVQQLLGNNRIRAVAMSATDGLKRGLEVVDTGAALSVPVGGATLGRIFNVLGEPIDNLGPVDTRTTSPIHRSAPAFVQTFRGSWGR</sequence>
<dbReference type="CDD" id="cd18115">
    <property type="entry name" value="ATP-synt_F1_beta_N"/>
    <property type="match status" value="1"/>
</dbReference>
<dbReference type="Proteomes" id="UP000242715">
    <property type="component" value="Unassembled WGS sequence"/>
</dbReference>
<dbReference type="PANTHER" id="PTHR15184">
    <property type="entry name" value="ATP SYNTHASE"/>
    <property type="match status" value="1"/>
</dbReference>
<dbReference type="InterPro" id="IPR036121">
    <property type="entry name" value="ATPase_F1/V1/A1_a/bsu_N_sf"/>
</dbReference>
<dbReference type="EC" id="7.1.2.2" evidence="4"/>
<dbReference type="GO" id="GO:0005524">
    <property type="term" value="F:ATP binding"/>
    <property type="evidence" value="ECO:0007669"/>
    <property type="project" value="UniProtKB-KW"/>
</dbReference>
<evidence type="ECO:0000256" key="13">
    <source>
        <dbReference type="ARBA" id="ARBA00023196"/>
    </source>
</evidence>
<keyword evidence="12" id="KW-0472">Membrane</keyword>
<dbReference type="OrthoDB" id="14523at2759"/>
<evidence type="ECO:0000313" key="18">
    <source>
        <dbReference type="Proteomes" id="UP000242715"/>
    </source>
</evidence>
<keyword evidence="18" id="KW-1185">Reference proteome</keyword>
<organism evidence="17 18">
    <name type="scientific">Trifolium subterraneum</name>
    <name type="common">Subterranean clover</name>
    <dbReference type="NCBI Taxonomy" id="3900"/>
    <lineage>
        <taxon>Eukaryota</taxon>
        <taxon>Viridiplantae</taxon>
        <taxon>Streptophyta</taxon>
        <taxon>Embryophyta</taxon>
        <taxon>Tracheophyta</taxon>
        <taxon>Spermatophyta</taxon>
        <taxon>Magnoliopsida</taxon>
        <taxon>eudicotyledons</taxon>
        <taxon>Gunneridae</taxon>
        <taxon>Pentapetalae</taxon>
        <taxon>rosids</taxon>
        <taxon>fabids</taxon>
        <taxon>Fabales</taxon>
        <taxon>Fabaceae</taxon>
        <taxon>Papilionoideae</taxon>
        <taxon>50 kb inversion clade</taxon>
        <taxon>NPAAA clade</taxon>
        <taxon>Hologalegina</taxon>
        <taxon>IRL clade</taxon>
        <taxon>Trifolieae</taxon>
        <taxon>Trifolium</taxon>
    </lineage>
</organism>
<keyword evidence="7" id="KW-0547">Nucleotide-binding</keyword>
<dbReference type="SUPFAM" id="SSF52540">
    <property type="entry name" value="P-loop containing nucleoside triphosphate hydrolases"/>
    <property type="match status" value="1"/>
</dbReference>
<evidence type="ECO:0000259" key="16">
    <source>
        <dbReference type="Pfam" id="PF02874"/>
    </source>
</evidence>
<dbReference type="EMBL" id="DF974146">
    <property type="protein sequence ID" value="GAU45733.1"/>
    <property type="molecule type" value="Genomic_DNA"/>
</dbReference>
<dbReference type="GO" id="GO:0009535">
    <property type="term" value="C:chloroplast thylakoid membrane"/>
    <property type="evidence" value="ECO:0007669"/>
    <property type="project" value="TreeGrafter"/>
</dbReference>
<evidence type="ECO:0000313" key="17">
    <source>
        <dbReference type="EMBL" id="GAU45733.1"/>
    </source>
</evidence>
<keyword evidence="6" id="KW-0934">Plastid</keyword>